<sequence length="796" mass="89974">MDRILRTFRKKNDSNQILNKSTYSLVSCGEVTPDTLELWIALPDEVKRDPSMEQIRKKVEEIETNSKDAKEFRYKNAALTQSEADVGNVDELKFIDDVDKTNLSQNNDPDEMKDKVSTRHLPECDTQLKKANYYIKMTLLLGCWTFFTAVFLMYNEKVEIFKNTAVGVTEDKFYHLNIANSSLIQVKFSGPFLSEQAENKLNFSELKNSSQLIVWLESINDNRTYEVTESWEIILQPNIDLNEGELRTKIFPIKHPLMEYKLRVRTNSTQIVPFTMSYTNSPLDATTGVIFAVVLLFGLYVLIIFEVINRTMAAIIVSTCSLAALALVGERPTLMELITWLDIETLLLLFSMMILVAIMAETGIFDYLAVYTFEVTKGKLWPLIYLLCIVTAVLSTFLDNVTTVLLMSPVTIRLCEVMDLDPVPILIFMAIYSNIGGTATPVGDPPNVIVASNKAVIQAGINFTNFTAHMSLGILLIVIQTSLQLRFMFRDSNKLRQRVPRDIQDLKSQILIWRRAADSLPHLSEGVNIVRERLERKITKLNLKLHKTIKERKKRACPKDTFQRTLSELRDKYKIRDKVLLIKSVIAIAFVVTVFFLHSIPELNRVSLAMTALLGAILLLTLADREDLEPILHRVEWSTLLFFASLFVLMEALSKLGLVSYIGGLMEQLILKVDEGARLGVAIMLTLWVSGIISAFVDNIPLTTMMVRVVISIGNNPNLNLPMSPLIWALLYGACLGGNGTLIAASANVVCAGVAEQHGYKFTFLKFFKVGFPIMIGHFIVSSFYLLICHCVFTWH</sequence>
<feature type="transmembrane region" description="Helical" evidence="6">
    <location>
        <begin position="580"/>
        <end position="600"/>
    </location>
</feature>
<dbReference type="AlphaFoldDB" id="A0AAU9UVN8"/>
<feature type="transmembrane region" description="Helical" evidence="6">
    <location>
        <begin position="380"/>
        <end position="398"/>
    </location>
</feature>
<keyword evidence="5 6" id="KW-0472">Membrane</keyword>
<evidence type="ECO:0000256" key="1">
    <source>
        <dbReference type="ARBA" id="ARBA00004141"/>
    </source>
</evidence>
<dbReference type="Proteomes" id="UP001153954">
    <property type="component" value="Unassembled WGS sequence"/>
</dbReference>
<evidence type="ECO:0000259" key="7">
    <source>
        <dbReference type="Pfam" id="PF03600"/>
    </source>
</evidence>
<dbReference type="EMBL" id="CAKOGL010000024">
    <property type="protein sequence ID" value="CAH2101649.1"/>
    <property type="molecule type" value="Genomic_DNA"/>
</dbReference>
<organism evidence="8 9">
    <name type="scientific">Euphydryas editha</name>
    <name type="common">Edith's checkerspot</name>
    <dbReference type="NCBI Taxonomy" id="104508"/>
    <lineage>
        <taxon>Eukaryota</taxon>
        <taxon>Metazoa</taxon>
        <taxon>Ecdysozoa</taxon>
        <taxon>Arthropoda</taxon>
        <taxon>Hexapoda</taxon>
        <taxon>Insecta</taxon>
        <taxon>Pterygota</taxon>
        <taxon>Neoptera</taxon>
        <taxon>Endopterygota</taxon>
        <taxon>Lepidoptera</taxon>
        <taxon>Glossata</taxon>
        <taxon>Ditrysia</taxon>
        <taxon>Papilionoidea</taxon>
        <taxon>Nymphalidae</taxon>
        <taxon>Nymphalinae</taxon>
        <taxon>Euphydryas</taxon>
    </lineage>
</organism>
<evidence type="ECO:0000256" key="2">
    <source>
        <dbReference type="ARBA" id="ARBA00022448"/>
    </source>
</evidence>
<feature type="transmembrane region" description="Helical" evidence="6">
    <location>
        <begin position="606"/>
        <end position="623"/>
    </location>
</feature>
<feature type="domain" description="Citrate transporter-like" evidence="7">
    <location>
        <begin position="300"/>
        <end position="733"/>
    </location>
</feature>
<evidence type="ECO:0000313" key="8">
    <source>
        <dbReference type="EMBL" id="CAH2101649.1"/>
    </source>
</evidence>
<keyword evidence="9" id="KW-1185">Reference proteome</keyword>
<dbReference type="PANTHER" id="PTHR43568">
    <property type="entry name" value="P PROTEIN"/>
    <property type="match status" value="1"/>
</dbReference>
<keyword evidence="3 6" id="KW-0812">Transmembrane</keyword>
<feature type="transmembrane region" description="Helical" evidence="6">
    <location>
        <begin position="285"/>
        <end position="305"/>
    </location>
</feature>
<feature type="transmembrane region" description="Helical" evidence="6">
    <location>
        <begin position="676"/>
        <end position="697"/>
    </location>
</feature>
<feature type="transmembrane region" description="Helical" evidence="6">
    <location>
        <begin position="770"/>
        <end position="793"/>
    </location>
</feature>
<feature type="transmembrane region" description="Helical" evidence="6">
    <location>
        <begin position="133"/>
        <end position="154"/>
    </location>
</feature>
<dbReference type="PANTHER" id="PTHR43568:SF1">
    <property type="entry name" value="P PROTEIN"/>
    <property type="match status" value="1"/>
</dbReference>
<evidence type="ECO:0000256" key="4">
    <source>
        <dbReference type="ARBA" id="ARBA00022989"/>
    </source>
</evidence>
<dbReference type="GO" id="GO:0016020">
    <property type="term" value="C:membrane"/>
    <property type="evidence" value="ECO:0007669"/>
    <property type="project" value="UniProtKB-SubCell"/>
</dbReference>
<comment type="caution">
    <text evidence="8">The sequence shown here is derived from an EMBL/GenBank/DDBJ whole genome shotgun (WGS) entry which is preliminary data.</text>
</comment>
<protein>
    <recommendedName>
        <fullName evidence="7">Citrate transporter-like domain-containing protein</fullName>
    </recommendedName>
</protein>
<evidence type="ECO:0000256" key="5">
    <source>
        <dbReference type="ARBA" id="ARBA00023136"/>
    </source>
</evidence>
<dbReference type="InterPro" id="IPR004680">
    <property type="entry name" value="Cit_transptr-like_dom"/>
</dbReference>
<feature type="transmembrane region" description="Helical" evidence="6">
    <location>
        <begin position="635"/>
        <end position="656"/>
    </location>
</feature>
<evidence type="ECO:0000313" key="9">
    <source>
        <dbReference type="Proteomes" id="UP001153954"/>
    </source>
</evidence>
<dbReference type="Pfam" id="PF03600">
    <property type="entry name" value="CitMHS"/>
    <property type="match status" value="1"/>
</dbReference>
<keyword evidence="4 6" id="KW-1133">Transmembrane helix</keyword>
<feature type="transmembrane region" description="Helical" evidence="6">
    <location>
        <begin position="348"/>
        <end position="368"/>
    </location>
</feature>
<evidence type="ECO:0000256" key="6">
    <source>
        <dbReference type="SAM" id="Phobius"/>
    </source>
</evidence>
<keyword evidence="2" id="KW-0813">Transport</keyword>
<feature type="transmembrane region" description="Helical" evidence="6">
    <location>
        <begin position="726"/>
        <end position="750"/>
    </location>
</feature>
<name>A0AAU9UVN8_EUPED</name>
<evidence type="ECO:0000256" key="3">
    <source>
        <dbReference type="ARBA" id="ARBA00022692"/>
    </source>
</evidence>
<accession>A0AAU9UVN8</accession>
<comment type="subcellular location">
    <subcellularLocation>
        <location evidence="1">Membrane</location>
        <topology evidence="1">Multi-pass membrane protein</topology>
    </subcellularLocation>
</comment>
<dbReference type="CDD" id="cd01116">
    <property type="entry name" value="P_permease"/>
    <property type="match status" value="1"/>
</dbReference>
<reference evidence="8" key="1">
    <citation type="submission" date="2022-03" db="EMBL/GenBank/DDBJ databases">
        <authorList>
            <person name="Tunstrom K."/>
        </authorList>
    </citation>
    <scope>NUCLEOTIDE SEQUENCE</scope>
</reference>
<dbReference type="InterPro" id="IPR051475">
    <property type="entry name" value="Diverse_Ion_Transporter"/>
</dbReference>
<gene>
    <name evidence="8" type="ORF">EEDITHA_LOCUS16383</name>
</gene>
<dbReference type="GO" id="GO:0055085">
    <property type="term" value="P:transmembrane transport"/>
    <property type="evidence" value="ECO:0007669"/>
    <property type="project" value="InterPro"/>
</dbReference>
<proteinExistence type="predicted"/>